<gene>
    <name evidence="2" type="ORF">AVDCRST_MAG72-362</name>
</gene>
<evidence type="ECO:0000256" key="1">
    <source>
        <dbReference type="SAM" id="MobiDB-lite"/>
    </source>
</evidence>
<evidence type="ECO:0000313" key="2">
    <source>
        <dbReference type="EMBL" id="CAA9331498.1"/>
    </source>
</evidence>
<feature type="region of interest" description="Disordered" evidence="1">
    <location>
        <begin position="1"/>
        <end position="27"/>
    </location>
</feature>
<name>A0A6J4LF27_9ACTN</name>
<feature type="compositionally biased region" description="Basic residues" evidence="1">
    <location>
        <begin position="71"/>
        <end position="87"/>
    </location>
</feature>
<feature type="region of interest" description="Disordered" evidence="1">
    <location>
        <begin position="71"/>
        <end position="92"/>
    </location>
</feature>
<reference evidence="2" key="1">
    <citation type="submission" date="2020-02" db="EMBL/GenBank/DDBJ databases">
        <authorList>
            <person name="Meier V. D."/>
        </authorList>
    </citation>
    <scope>NUCLEOTIDE SEQUENCE</scope>
    <source>
        <strain evidence="2">AVDCRST_MAG72</strain>
    </source>
</reference>
<organism evidence="2">
    <name type="scientific">uncultured Nocardioidaceae bacterium</name>
    <dbReference type="NCBI Taxonomy" id="253824"/>
    <lineage>
        <taxon>Bacteria</taxon>
        <taxon>Bacillati</taxon>
        <taxon>Actinomycetota</taxon>
        <taxon>Actinomycetes</taxon>
        <taxon>Propionibacteriales</taxon>
        <taxon>Nocardioidaceae</taxon>
        <taxon>environmental samples</taxon>
    </lineage>
</organism>
<feature type="non-terminal residue" evidence="2">
    <location>
        <position position="147"/>
    </location>
</feature>
<dbReference type="AlphaFoldDB" id="A0A6J4LF27"/>
<dbReference type="EMBL" id="CADCUJ010000010">
    <property type="protein sequence ID" value="CAA9331498.1"/>
    <property type="molecule type" value="Genomic_DNA"/>
</dbReference>
<proteinExistence type="predicted"/>
<accession>A0A6J4LF27</accession>
<protein>
    <submittedName>
        <fullName evidence="2">Uncharacterized protein</fullName>
    </submittedName>
</protein>
<sequence>ERSRSTPRRAQQAGRLPVAQRRARPRRTACCRARRLAVRLPGRLDGRGQAVVAQGDRGCVRHLRPAGRQLRRAGRLARGRGRRRPGGHHLPVGWLGAARARRRAGLQRRPQRARWPGECRTWWAVRGHPARRRAAVGPARAADETGL</sequence>
<feature type="non-terminal residue" evidence="2">
    <location>
        <position position="1"/>
    </location>
</feature>